<comment type="subcellular location">
    <subcellularLocation>
        <location evidence="1">Cell inner membrane</location>
    </subcellularLocation>
</comment>
<dbReference type="PANTHER" id="PTHR30462">
    <property type="entry name" value="INTERMEMBRANE TRANSPORT PROTEIN PQIB-RELATED"/>
    <property type="match status" value="1"/>
</dbReference>
<dbReference type="PANTHER" id="PTHR30462:SF2">
    <property type="entry name" value="INTERMEMBRANE TRANSPORT PROTEIN PQIB"/>
    <property type="match status" value="1"/>
</dbReference>
<keyword evidence="3" id="KW-0997">Cell inner membrane</keyword>
<dbReference type="InterPro" id="IPR003399">
    <property type="entry name" value="Mce/MlaD"/>
</dbReference>
<dbReference type="Pfam" id="PF02470">
    <property type="entry name" value="MlaD"/>
    <property type="match status" value="2"/>
</dbReference>
<dbReference type="RefSeq" id="WP_145398176.1">
    <property type="nucleotide sequence ID" value="NZ_VLKU01000007.1"/>
</dbReference>
<evidence type="ECO:0000256" key="4">
    <source>
        <dbReference type="ARBA" id="ARBA00022692"/>
    </source>
</evidence>
<evidence type="ECO:0000313" key="10">
    <source>
        <dbReference type="Proteomes" id="UP000316225"/>
    </source>
</evidence>
<accession>A0A562NM09</accession>
<evidence type="ECO:0000256" key="5">
    <source>
        <dbReference type="ARBA" id="ARBA00022989"/>
    </source>
</evidence>
<keyword evidence="6 7" id="KW-0472">Membrane</keyword>
<reference evidence="9 10" key="1">
    <citation type="journal article" date="2015" name="Stand. Genomic Sci.">
        <title>Genomic Encyclopedia of Bacterial and Archaeal Type Strains, Phase III: the genomes of soil and plant-associated and newly described type strains.</title>
        <authorList>
            <person name="Whitman W.B."/>
            <person name="Woyke T."/>
            <person name="Klenk H.P."/>
            <person name="Zhou Y."/>
            <person name="Lilburn T.G."/>
            <person name="Beck B.J."/>
            <person name="De Vos P."/>
            <person name="Vandamme P."/>
            <person name="Eisen J.A."/>
            <person name="Garrity G."/>
            <person name="Hugenholtz P."/>
            <person name="Kyrpides N.C."/>
        </authorList>
    </citation>
    <scope>NUCLEOTIDE SEQUENCE [LARGE SCALE GENOMIC DNA]</scope>
    <source>
        <strain evidence="9 10">CGMCC 1.5364</strain>
    </source>
</reference>
<feature type="transmembrane region" description="Helical" evidence="7">
    <location>
        <begin position="30"/>
        <end position="53"/>
    </location>
</feature>
<gene>
    <name evidence="9" type="ORF">IQ24_02365</name>
</gene>
<dbReference type="AlphaFoldDB" id="A0A562NM09"/>
<feature type="domain" description="Mce/MlaD" evidence="8">
    <location>
        <begin position="176"/>
        <end position="233"/>
    </location>
</feature>
<evidence type="ECO:0000256" key="3">
    <source>
        <dbReference type="ARBA" id="ARBA00022519"/>
    </source>
</evidence>
<evidence type="ECO:0000256" key="2">
    <source>
        <dbReference type="ARBA" id="ARBA00022475"/>
    </source>
</evidence>
<keyword evidence="4 7" id="KW-0812">Transmembrane</keyword>
<feature type="domain" description="Mce/MlaD" evidence="8">
    <location>
        <begin position="57"/>
        <end position="142"/>
    </location>
</feature>
<dbReference type="OrthoDB" id="9806984at2"/>
<keyword evidence="5 7" id="KW-1133">Transmembrane helix</keyword>
<organism evidence="9 10">
    <name type="scientific">Paracoccus sulfuroxidans</name>
    <dbReference type="NCBI Taxonomy" id="384678"/>
    <lineage>
        <taxon>Bacteria</taxon>
        <taxon>Pseudomonadati</taxon>
        <taxon>Pseudomonadota</taxon>
        <taxon>Alphaproteobacteria</taxon>
        <taxon>Rhodobacterales</taxon>
        <taxon>Paracoccaceae</taxon>
        <taxon>Paracoccus</taxon>
    </lineage>
</organism>
<keyword evidence="2" id="KW-1003">Cell membrane</keyword>
<keyword evidence="10" id="KW-1185">Reference proteome</keyword>
<evidence type="ECO:0000256" key="6">
    <source>
        <dbReference type="ARBA" id="ARBA00023136"/>
    </source>
</evidence>
<dbReference type="GO" id="GO:0005886">
    <property type="term" value="C:plasma membrane"/>
    <property type="evidence" value="ECO:0007669"/>
    <property type="project" value="UniProtKB-SubCell"/>
</dbReference>
<evidence type="ECO:0000256" key="7">
    <source>
        <dbReference type="SAM" id="Phobius"/>
    </source>
</evidence>
<dbReference type="EMBL" id="VLKU01000007">
    <property type="protein sequence ID" value="TWI33224.1"/>
    <property type="molecule type" value="Genomic_DNA"/>
</dbReference>
<evidence type="ECO:0000313" key="9">
    <source>
        <dbReference type="EMBL" id="TWI33224.1"/>
    </source>
</evidence>
<proteinExistence type="predicted"/>
<evidence type="ECO:0000256" key="1">
    <source>
        <dbReference type="ARBA" id="ARBA00004533"/>
    </source>
</evidence>
<dbReference type="Proteomes" id="UP000316225">
    <property type="component" value="Unassembled WGS sequence"/>
</dbReference>
<dbReference type="InterPro" id="IPR051800">
    <property type="entry name" value="PqiA-PqiB_transport"/>
</dbReference>
<protein>
    <submittedName>
        <fullName evidence="9">Paraquat-inducible protein B</fullName>
    </submittedName>
</protein>
<name>A0A562NM09_9RHOB</name>
<sequence length="688" mass="72631">MTDTPPPERPTTPKPATAVRKTAARAAQAGISLVWLVPILALVVTLGVAWNAYAGRGTLISVNFRDATGVTPGETALKFREITVGKVESVRFTEDLSRVVVNVRVDKDVAQYIDNDAEFWIVRPQVSAQGISRLDTVLTGAFIEGHWDDKVGEPQVEFAGLDRPPLTSLGEQGTWIVLSSENSTGMSEGAPIMFRGLPIGRMQNLRLSDSDETVLADVFVPAPHDRRLTSSTVFWDTSGFSVSLGSQGVSLNVTSLASLLQGGAEFATLTSGGEPVEGGHVYQLYPDETAARANLSSDESQAERLIVMIDGSVKGLATGANVQFMGLTVGRVTDIAARIDPVEGQGPARVRQQITLALTPSRLGLSGDSTHEQFLDFMAEQVVDGLRARVSSAGFFGTSLEIELIDLPDQPEATLDLAAQPYPQIPAGPSDIADFTGSAQGFLARVGDLPIEEALKSATDMMNSITAIASNEDTRAIPGALRQTIEETQAAVGEVKSATAELRESGVLTQLRGMVDEASAAAEAVRLAAADVPAMVEQIDAAAAKVGEVDFASLGTEAEGILADLRAMLGSEDAEQLPRNLSDTLKAASGLLNELRDGNAAGSLNEALASAKTASDEVAEAAKRMPELAARLERLAGRAEAVIAAYGDRSAFNNEAVSLLREARRAANAFGTLARTIERNPQAFILGR</sequence>
<comment type="caution">
    <text evidence="9">The sequence shown here is derived from an EMBL/GenBank/DDBJ whole genome shotgun (WGS) entry which is preliminary data.</text>
</comment>
<evidence type="ECO:0000259" key="8">
    <source>
        <dbReference type="Pfam" id="PF02470"/>
    </source>
</evidence>